<reference evidence="2" key="1">
    <citation type="submission" date="2021-10" db="EMBL/GenBank/DDBJ databases">
        <title>Tropical sea cucumber genome reveals ecological adaptation and Cuvierian tubules defense mechanism.</title>
        <authorList>
            <person name="Chen T."/>
        </authorList>
    </citation>
    <scope>NUCLEOTIDE SEQUENCE</scope>
    <source>
        <strain evidence="2">Nanhai2018</strain>
        <tissue evidence="2">Muscle</tissue>
    </source>
</reference>
<dbReference type="Pfam" id="PF00531">
    <property type="entry name" value="Death"/>
    <property type="match status" value="1"/>
</dbReference>
<dbReference type="SUPFAM" id="SSF47986">
    <property type="entry name" value="DEATH domain"/>
    <property type="match status" value="3"/>
</dbReference>
<accession>A0A9Q0YKA4</accession>
<evidence type="ECO:0000259" key="1">
    <source>
        <dbReference type="PROSITE" id="PS50017"/>
    </source>
</evidence>
<dbReference type="AlphaFoldDB" id="A0A9Q0YKA4"/>
<comment type="caution">
    <text evidence="2">The sequence shown here is derived from an EMBL/GenBank/DDBJ whole genome shotgun (WGS) entry which is preliminary data.</text>
</comment>
<dbReference type="InterPro" id="IPR011029">
    <property type="entry name" value="DEATH-like_dom_sf"/>
</dbReference>
<gene>
    <name evidence="2" type="ORF">HOLleu_37977</name>
</gene>
<proteinExistence type="predicted"/>
<dbReference type="EMBL" id="JAIZAY010000020">
    <property type="protein sequence ID" value="KAJ8022935.1"/>
    <property type="molecule type" value="Genomic_DNA"/>
</dbReference>
<dbReference type="InterPro" id="IPR000488">
    <property type="entry name" value="Death_dom"/>
</dbReference>
<dbReference type="Proteomes" id="UP001152320">
    <property type="component" value="Chromosome 20"/>
</dbReference>
<dbReference type="GO" id="GO:0007165">
    <property type="term" value="P:signal transduction"/>
    <property type="evidence" value="ECO:0007669"/>
    <property type="project" value="InterPro"/>
</dbReference>
<feature type="domain" description="Death" evidence="1">
    <location>
        <begin position="206"/>
        <end position="269"/>
    </location>
</feature>
<organism evidence="2 3">
    <name type="scientific">Holothuria leucospilota</name>
    <name type="common">Black long sea cucumber</name>
    <name type="synonym">Mertensiothuria leucospilota</name>
    <dbReference type="NCBI Taxonomy" id="206669"/>
    <lineage>
        <taxon>Eukaryota</taxon>
        <taxon>Metazoa</taxon>
        <taxon>Echinodermata</taxon>
        <taxon>Eleutherozoa</taxon>
        <taxon>Echinozoa</taxon>
        <taxon>Holothuroidea</taxon>
        <taxon>Aspidochirotacea</taxon>
        <taxon>Aspidochirotida</taxon>
        <taxon>Holothuriidae</taxon>
        <taxon>Holothuria</taxon>
    </lineage>
</organism>
<evidence type="ECO:0000313" key="2">
    <source>
        <dbReference type="EMBL" id="KAJ8022935.1"/>
    </source>
</evidence>
<feature type="domain" description="Death" evidence="1">
    <location>
        <begin position="380"/>
        <end position="451"/>
    </location>
</feature>
<feature type="domain" description="Death" evidence="1">
    <location>
        <begin position="271"/>
        <end position="356"/>
    </location>
</feature>
<protein>
    <recommendedName>
        <fullName evidence="1">Death domain-containing protein</fullName>
    </recommendedName>
</protein>
<dbReference type="InterPro" id="IPR016729">
    <property type="entry name" value="FADD"/>
</dbReference>
<keyword evidence="3" id="KW-1185">Reference proteome</keyword>
<dbReference type="PROSITE" id="PS50017">
    <property type="entry name" value="DEATH_DOMAIN"/>
    <property type="match status" value="3"/>
</dbReference>
<dbReference type="PANTHER" id="PTHR15077">
    <property type="entry name" value="FAS-ASSOCIATING DEATH DOMAIN-CONTAINING PROTEIN FADD"/>
    <property type="match status" value="1"/>
</dbReference>
<sequence length="656" mass="74847">MPPPNLDSVQFVVHQRNSDKTEIVANIVREDGYDELLEYMEEAGYSLCEAIRGAPFKASPGENFFIRLVGDIKVNTFGDKSYRKDRLQVKFLRNRTNRKDFFVKGVYHGRYQAEYAGKVLLHRMTLQAGTLNKGSGKQYTLNNLESVIGNVVSSAKLVVPKVREDPAPKDIQDSFEEDHLIKDIVLRTISKDIPKNFVVPLAMHLFGLSEVEILNLSILPHHRDFQEQRYAVLEKWKLTKGKEATFSKLIEAFQAVKMKASAASLNRNLLTDQYLRKVGKALPGDLKPFADILGINIDEVQKKFDEEMSEHKFQVLWRWREDTHLKLKKRANHNRLLRALRYAGMEDVAENHTAISSVDARDVDFLRIATKDVDRETILKVAMSLGLTEDDIESILSENGQDFNKRIFFLNTLVKWRDTENPELRPTFENLVSVMKTNGLRTTASILNETLLSDKRLRKLAPHISDTLIHDLADELRFDTTTMMIPRGGAEAHLGYRLLARWKETRGKYASHTELQQSLEKAGLDNIAKDADLFGSVNISKGAMSDFCLRYVSSWVHTSRAHEWPSLVQNIPSSLVTGMDERTIEQIKRTVRDPQEQMATAFILCRDRKIIRTTGALCNRLIAAGFEQTALTLLDLSQSQYYCTTLKLDEVEDKGE</sequence>
<evidence type="ECO:0000313" key="3">
    <source>
        <dbReference type="Proteomes" id="UP001152320"/>
    </source>
</evidence>
<dbReference type="CDD" id="cd01670">
    <property type="entry name" value="Death"/>
    <property type="match status" value="3"/>
</dbReference>
<dbReference type="OrthoDB" id="10000500at2759"/>
<dbReference type="Gene3D" id="1.10.533.10">
    <property type="entry name" value="Death Domain, Fas"/>
    <property type="match status" value="3"/>
</dbReference>
<name>A0A9Q0YKA4_HOLLE</name>